<sequence>MLAIIYKDSRRRCSYRGTGRRRRDCQRRRCSCRSRRSNRLIRCAIDCSWRPIVCWNYGNDVKVHSFKHVFYPSAMTGRAEKKPNVRVSLFCASVSVPLCLCLCLCATTPPAVYHPNNVYTSFLAGELHIELSSRCRHRGESGFEISRKLNVSVKVDNDEQICNCAELLLCTRFLSFPFMSSGAKHDVVNNGPLSFTASTKCKRTGSSANETSESTQESVGCEVTYNFNVYRLCRHTDEYTSVCLYPISIPIYSFWLQSYVVLNCMQIDQNGKIMEKNYPKGAAETIGHLRKENSAAKKKDKENLHALSVAVQNRASIYEGSKSLAPKLTANLKRAPIRDKTKSIASTSSASLERASIGDNSKKATSTSTVRLNSALICEKSKSVASTSRANLKRASIPEESDSEASTSTVRLDSALVSKKSKGVASTSRANLKRASIPEEPDSEASTSTVNLKNDTDEYLSRIKAYEAAVFKSMQHLREAAKELQSVHESFSSCDPMVNELLF</sequence>
<dbReference type="AlphaFoldDB" id="A0A6H5IC60"/>
<feature type="region of interest" description="Disordered" evidence="1">
    <location>
        <begin position="388"/>
        <end position="407"/>
    </location>
</feature>
<dbReference type="Proteomes" id="UP000479190">
    <property type="component" value="Unassembled WGS sequence"/>
</dbReference>
<gene>
    <name evidence="2" type="ORF">TBRA_LOCUS6004</name>
</gene>
<keyword evidence="3" id="KW-1185">Reference proteome</keyword>
<dbReference type="EMBL" id="CADCXV010000732">
    <property type="protein sequence ID" value="CAB0034106.1"/>
    <property type="molecule type" value="Genomic_DNA"/>
</dbReference>
<evidence type="ECO:0000313" key="2">
    <source>
        <dbReference type="EMBL" id="CAB0034106.1"/>
    </source>
</evidence>
<name>A0A6H5IC60_9HYME</name>
<feature type="region of interest" description="Disordered" evidence="1">
    <location>
        <begin position="340"/>
        <end position="365"/>
    </location>
</feature>
<evidence type="ECO:0000256" key="1">
    <source>
        <dbReference type="SAM" id="MobiDB-lite"/>
    </source>
</evidence>
<evidence type="ECO:0000313" key="3">
    <source>
        <dbReference type="Proteomes" id="UP000479190"/>
    </source>
</evidence>
<proteinExistence type="predicted"/>
<reference evidence="2 3" key="1">
    <citation type="submission" date="2020-02" db="EMBL/GenBank/DDBJ databases">
        <authorList>
            <person name="Ferguson B K."/>
        </authorList>
    </citation>
    <scope>NUCLEOTIDE SEQUENCE [LARGE SCALE GENOMIC DNA]</scope>
</reference>
<feature type="region of interest" description="Disordered" evidence="1">
    <location>
        <begin position="427"/>
        <end position="449"/>
    </location>
</feature>
<accession>A0A6H5IC60</accession>
<organism evidence="2 3">
    <name type="scientific">Trichogramma brassicae</name>
    <dbReference type="NCBI Taxonomy" id="86971"/>
    <lineage>
        <taxon>Eukaryota</taxon>
        <taxon>Metazoa</taxon>
        <taxon>Ecdysozoa</taxon>
        <taxon>Arthropoda</taxon>
        <taxon>Hexapoda</taxon>
        <taxon>Insecta</taxon>
        <taxon>Pterygota</taxon>
        <taxon>Neoptera</taxon>
        <taxon>Endopterygota</taxon>
        <taxon>Hymenoptera</taxon>
        <taxon>Apocrita</taxon>
        <taxon>Proctotrupomorpha</taxon>
        <taxon>Chalcidoidea</taxon>
        <taxon>Trichogrammatidae</taxon>
        <taxon>Trichogramma</taxon>
    </lineage>
</organism>
<protein>
    <submittedName>
        <fullName evidence="2">Uncharacterized protein</fullName>
    </submittedName>
</protein>